<name>A0A927C9P4_9BACL</name>
<dbReference type="SUPFAM" id="SSF56112">
    <property type="entry name" value="Protein kinase-like (PK-like)"/>
    <property type="match status" value="1"/>
</dbReference>
<proteinExistence type="predicted"/>
<dbReference type="EMBL" id="JACXJA010000013">
    <property type="protein sequence ID" value="MBD2862582.1"/>
    <property type="molecule type" value="Genomic_DNA"/>
</dbReference>
<dbReference type="InterPro" id="IPR002575">
    <property type="entry name" value="Aminoglycoside_PTrfase"/>
</dbReference>
<evidence type="ECO:0000313" key="2">
    <source>
        <dbReference type="EMBL" id="MBD2862582.1"/>
    </source>
</evidence>
<evidence type="ECO:0000313" key="3">
    <source>
        <dbReference type="Proteomes" id="UP000639396"/>
    </source>
</evidence>
<evidence type="ECO:0000259" key="1">
    <source>
        <dbReference type="Pfam" id="PF01636"/>
    </source>
</evidence>
<comment type="caution">
    <text evidence="2">The sequence shown here is derived from an EMBL/GenBank/DDBJ whole genome shotgun (WGS) entry which is preliminary data.</text>
</comment>
<sequence length="336" mass="37830">MSSHDETRVCTDPVYRESVFAHMADTFGVTVTGYTQTFLGLLNMKWTVSADSGPLFVKCYHPKRYNLSDPDLNRQVERSLSVQHDLHLRSGICPDVYSAGGRHLQQSPEGYYYAVMQPAEGAPPKAGEVGAARMYRLGRVTGQMHTLLQTLPAEGTPWKPSPGGISGKWQANREAALASAEPHPAVIRAIERQGDILQTLDPAMFDGLEPGWAHSDFWVDNFLIDADDHVQVIDFDTVQYSYPEIDTARALLSGAWHEDALQREAAAAFLAGYREQHDFPAGRLPVALKLLWCREAHWWLRASMLNHASIPPKRFAEELIWLTEQWDRLDELFGDW</sequence>
<dbReference type="AlphaFoldDB" id="A0A927C9P4"/>
<dbReference type="Gene3D" id="3.90.1200.10">
    <property type="match status" value="1"/>
</dbReference>
<protein>
    <submittedName>
        <fullName evidence="2">Phosphotransferase</fullName>
    </submittedName>
</protein>
<feature type="domain" description="Aminoglycoside phosphotransferase" evidence="1">
    <location>
        <begin position="43"/>
        <end position="274"/>
    </location>
</feature>
<keyword evidence="3" id="KW-1185">Reference proteome</keyword>
<dbReference type="Proteomes" id="UP000639396">
    <property type="component" value="Unassembled WGS sequence"/>
</dbReference>
<gene>
    <name evidence="2" type="ORF">IDH45_11360</name>
</gene>
<dbReference type="RefSeq" id="WP_190927615.1">
    <property type="nucleotide sequence ID" value="NZ_JACXJA010000013.1"/>
</dbReference>
<accession>A0A927C9P4</accession>
<reference evidence="2" key="1">
    <citation type="submission" date="2020-09" db="EMBL/GenBank/DDBJ databases">
        <title>A novel bacterium of genus Paenibacillus, isolated from South China Sea.</title>
        <authorList>
            <person name="Huang H."/>
            <person name="Mo K."/>
            <person name="Hu Y."/>
        </authorList>
    </citation>
    <scope>NUCLEOTIDE SEQUENCE</scope>
    <source>
        <strain evidence="2">IB182363</strain>
    </source>
</reference>
<dbReference type="Pfam" id="PF01636">
    <property type="entry name" value="APH"/>
    <property type="match status" value="1"/>
</dbReference>
<organism evidence="2 3">
    <name type="scientific">Paenibacillus oceani</name>
    <dbReference type="NCBI Taxonomy" id="2772510"/>
    <lineage>
        <taxon>Bacteria</taxon>
        <taxon>Bacillati</taxon>
        <taxon>Bacillota</taxon>
        <taxon>Bacilli</taxon>
        <taxon>Bacillales</taxon>
        <taxon>Paenibacillaceae</taxon>
        <taxon>Paenibacillus</taxon>
    </lineage>
</organism>
<dbReference type="InterPro" id="IPR011009">
    <property type="entry name" value="Kinase-like_dom_sf"/>
</dbReference>